<sequence length="531" mass="58521">MDAARRARGGGDCGPHGVVQSLSLTMASAAAATQVGTYFLRNYYNLLQQNPDVVHQFYSEASTMVRVDDLAGTNTTVNNMMDIHSLIMSLNFTQIEIKTANFVSSWGEGVLVMVSGLVQTKEYSQQRKFIQMFFLAPQEKGYFVLNDYFHFVDQEQVQPAPLISQDDYESNLASNTAVETVPEYIHEEETQTTQITSEGHDVVDNYAYSEPPQQVVSSDNWGEEPIPEEPHSSFSNEIAVAPEEPVQPPPVPPPHVEEPVGEPVKKTYASIVCHFLLARLCKLFDISSDGSLKLKRKSLMQLKTAKAPPAFPVVQQVPVSKPSHPTTESNQAQHSVMGSSTAAEKPRSDVFGEVAAHDDEGCPLLCSKQQNFFHDLTLIHCLLTQIFLLIKLESKSVYVGNVPSSVSEADLENEFKKFGRLIPDGVAIRSRKETGGYYAFVEFEELSGVHNALKASPIEINGRQIYVEERKPNSGIRGGRRGARGRFGGGGRGYARGGGDEYNVGNRGRSNGYGRVPHQERGILGSHNPRN</sequence>
<dbReference type="InterPro" id="IPR012677">
    <property type="entry name" value="Nucleotide-bd_a/b_plait_sf"/>
</dbReference>
<dbReference type="GO" id="GO:0003729">
    <property type="term" value="F:mRNA binding"/>
    <property type="evidence" value="ECO:0007669"/>
    <property type="project" value="TreeGrafter"/>
</dbReference>
<dbReference type="InterPro" id="IPR000504">
    <property type="entry name" value="RRM_dom"/>
</dbReference>
<comment type="caution">
    <text evidence="6">The sequence shown here is derived from an EMBL/GenBank/DDBJ whole genome shotgun (WGS) entry which is preliminary data.</text>
</comment>
<dbReference type="EMBL" id="LWDX02056779">
    <property type="protein sequence ID" value="OEL18368.1"/>
    <property type="molecule type" value="Genomic_DNA"/>
</dbReference>
<gene>
    <name evidence="6" type="ORF">BAE44_0020611</name>
</gene>
<dbReference type="Gene3D" id="3.10.450.50">
    <property type="match status" value="1"/>
</dbReference>
<dbReference type="STRING" id="888268.A0A1E5UZV7"/>
<evidence type="ECO:0000256" key="2">
    <source>
        <dbReference type="PROSITE-ProRule" id="PRU00176"/>
    </source>
</evidence>
<dbReference type="SUPFAM" id="SSF54928">
    <property type="entry name" value="RNA-binding domain, RBD"/>
    <property type="match status" value="1"/>
</dbReference>
<dbReference type="PROSITE" id="PS50177">
    <property type="entry name" value="NTF2_DOMAIN"/>
    <property type="match status" value="1"/>
</dbReference>
<dbReference type="PANTHER" id="PTHR10693">
    <property type="entry name" value="RAS GTPASE-ACTIVATING PROTEIN-BINDING PROTEIN"/>
    <property type="match status" value="1"/>
</dbReference>
<dbReference type="SMART" id="SM00360">
    <property type="entry name" value="RRM"/>
    <property type="match status" value="1"/>
</dbReference>
<evidence type="ECO:0000256" key="3">
    <source>
        <dbReference type="SAM" id="MobiDB-lite"/>
    </source>
</evidence>
<reference evidence="6 7" key="1">
    <citation type="submission" date="2016-09" db="EMBL/GenBank/DDBJ databases">
        <title>The draft genome of Dichanthelium oligosanthes: A C3 panicoid grass species.</title>
        <authorList>
            <person name="Studer A.J."/>
            <person name="Schnable J.C."/>
            <person name="Brutnell T.P."/>
        </authorList>
    </citation>
    <scope>NUCLEOTIDE SEQUENCE [LARGE SCALE GENOMIC DNA]</scope>
    <source>
        <strain evidence="7">cv. Kellogg 1175</strain>
        <tissue evidence="6">Leaf</tissue>
    </source>
</reference>
<protein>
    <recommendedName>
        <fullName evidence="8">G3BP-like protein</fullName>
    </recommendedName>
</protein>
<feature type="compositionally biased region" description="Gly residues" evidence="3">
    <location>
        <begin position="485"/>
        <end position="497"/>
    </location>
</feature>
<evidence type="ECO:0000313" key="6">
    <source>
        <dbReference type="EMBL" id="OEL18368.1"/>
    </source>
</evidence>
<proteinExistence type="predicted"/>
<feature type="domain" description="RRM" evidence="4">
    <location>
        <begin position="395"/>
        <end position="472"/>
    </location>
</feature>
<evidence type="ECO:0008006" key="8">
    <source>
        <dbReference type="Google" id="ProtNLM"/>
    </source>
</evidence>
<accession>A0A1E5UZV7</accession>
<evidence type="ECO:0000313" key="7">
    <source>
        <dbReference type="Proteomes" id="UP000095767"/>
    </source>
</evidence>
<keyword evidence="1 2" id="KW-0694">RNA-binding</keyword>
<evidence type="ECO:0000259" key="4">
    <source>
        <dbReference type="PROSITE" id="PS50102"/>
    </source>
</evidence>
<name>A0A1E5UZV7_9POAL</name>
<keyword evidence="7" id="KW-1185">Reference proteome</keyword>
<dbReference type="GO" id="GO:1990904">
    <property type="term" value="C:ribonucleoprotein complex"/>
    <property type="evidence" value="ECO:0007669"/>
    <property type="project" value="TreeGrafter"/>
</dbReference>
<feature type="domain" description="NTF2" evidence="5">
    <location>
        <begin position="35"/>
        <end position="151"/>
    </location>
</feature>
<organism evidence="6 7">
    <name type="scientific">Dichanthelium oligosanthes</name>
    <dbReference type="NCBI Taxonomy" id="888268"/>
    <lineage>
        <taxon>Eukaryota</taxon>
        <taxon>Viridiplantae</taxon>
        <taxon>Streptophyta</taxon>
        <taxon>Embryophyta</taxon>
        <taxon>Tracheophyta</taxon>
        <taxon>Spermatophyta</taxon>
        <taxon>Magnoliopsida</taxon>
        <taxon>Liliopsida</taxon>
        <taxon>Poales</taxon>
        <taxon>Poaceae</taxon>
        <taxon>PACMAD clade</taxon>
        <taxon>Panicoideae</taxon>
        <taxon>Panicodae</taxon>
        <taxon>Paniceae</taxon>
        <taxon>Dichantheliinae</taxon>
        <taxon>Dichanthelium</taxon>
    </lineage>
</organism>
<feature type="region of interest" description="Disordered" evidence="3">
    <location>
        <begin position="473"/>
        <end position="531"/>
    </location>
</feature>
<dbReference type="InterPro" id="IPR035979">
    <property type="entry name" value="RBD_domain_sf"/>
</dbReference>
<dbReference type="InterPro" id="IPR039539">
    <property type="entry name" value="Ras_GTPase_bind_prot"/>
</dbReference>
<feature type="compositionally biased region" description="Polar residues" evidence="3">
    <location>
        <begin position="323"/>
        <end position="342"/>
    </location>
</feature>
<feature type="region of interest" description="Disordered" evidence="3">
    <location>
        <begin position="318"/>
        <end position="342"/>
    </location>
</feature>
<dbReference type="Pfam" id="PF02136">
    <property type="entry name" value="NTF2"/>
    <property type="match status" value="1"/>
</dbReference>
<dbReference type="CDD" id="cd00780">
    <property type="entry name" value="NTF2"/>
    <property type="match status" value="1"/>
</dbReference>
<dbReference type="Gene3D" id="3.30.70.330">
    <property type="match status" value="1"/>
</dbReference>
<dbReference type="SUPFAM" id="SSF54427">
    <property type="entry name" value="NTF2-like"/>
    <property type="match status" value="1"/>
</dbReference>
<evidence type="ECO:0000259" key="5">
    <source>
        <dbReference type="PROSITE" id="PS50177"/>
    </source>
</evidence>
<dbReference type="InterPro" id="IPR032710">
    <property type="entry name" value="NTF2-like_dom_sf"/>
</dbReference>
<dbReference type="CDD" id="cd00590">
    <property type="entry name" value="RRM_SF"/>
    <property type="match status" value="1"/>
</dbReference>
<feature type="region of interest" description="Disordered" evidence="3">
    <location>
        <begin position="213"/>
        <end position="233"/>
    </location>
</feature>
<dbReference type="PROSITE" id="PS50102">
    <property type="entry name" value="RRM"/>
    <property type="match status" value="1"/>
</dbReference>
<dbReference type="AlphaFoldDB" id="A0A1E5UZV7"/>
<dbReference type="FunFam" id="3.10.450.50:FF:000003">
    <property type="entry name" value="Nuclear transport factor 2 family protein"/>
    <property type="match status" value="1"/>
</dbReference>
<dbReference type="Pfam" id="PF00076">
    <property type="entry name" value="RRM_1"/>
    <property type="match status" value="1"/>
</dbReference>
<dbReference type="GO" id="GO:0005829">
    <property type="term" value="C:cytosol"/>
    <property type="evidence" value="ECO:0007669"/>
    <property type="project" value="TreeGrafter"/>
</dbReference>
<dbReference type="Proteomes" id="UP000095767">
    <property type="component" value="Unassembled WGS sequence"/>
</dbReference>
<evidence type="ECO:0000256" key="1">
    <source>
        <dbReference type="ARBA" id="ARBA00022884"/>
    </source>
</evidence>
<dbReference type="OrthoDB" id="339151at2759"/>
<dbReference type="InterPro" id="IPR018222">
    <property type="entry name" value="Nuclear_transport_factor_2_euk"/>
</dbReference>
<dbReference type="PANTHER" id="PTHR10693:SF58">
    <property type="entry name" value="OS02G0131700 PROTEIN"/>
    <property type="match status" value="1"/>
</dbReference>
<dbReference type="InterPro" id="IPR002075">
    <property type="entry name" value="NTF2_dom"/>
</dbReference>